<keyword evidence="4" id="KW-1133">Transmembrane helix</keyword>
<dbReference type="InterPro" id="IPR011990">
    <property type="entry name" value="TPR-like_helical_dom_sf"/>
</dbReference>
<dbReference type="Pfam" id="PF13041">
    <property type="entry name" value="PPR_2"/>
    <property type="match status" value="1"/>
</dbReference>
<dbReference type="Pfam" id="PF01535">
    <property type="entry name" value="PPR"/>
    <property type="match status" value="3"/>
</dbReference>
<organism evidence="5">
    <name type="scientific">Glycine soja</name>
    <name type="common">Wild soybean</name>
    <dbReference type="NCBI Taxonomy" id="3848"/>
    <lineage>
        <taxon>Eukaryota</taxon>
        <taxon>Viridiplantae</taxon>
        <taxon>Streptophyta</taxon>
        <taxon>Embryophyta</taxon>
        <taxon>Tracheophyta</taxon>
        <taxon>Spermatophyta</taxon>
        <taxon>Magnoliopsida</taxon>
        <taxon>eudicotyledons</taxon>
        <taxon>Gunneridae</taxon>
        <taxon>Pentapetalae</taxon>
        <taxon>rosids</taxon>
        <taxon>fabids</taxon>
        <taxon>Fabales</taxon>
        <taxon>Fabaceae</taxon>
        <taxon>Papilionoideae</taxon>
        <taxon>50 kb inversion clade</taxon>
        <taxon>NPAAA clade</taxon>
        <taxon>indigoferoid/millettioid clade</taxon>
        <taxon>Phaseoleae</taxon>
        <taxon>Glycine</taxon>
        <taxon>Glycine subgen. Soja</taxon>
    </lineage>
</organism>
<dbReference type="GO" id="GO:0005739">
    <property type="term" value="C:mitochondrion"/>
    <property type="evidence" value="ECO:0007669"/>
    <property type="project" value="TreeGrafter"/>
</dbReference>
<dbReference type="InterPro" id="IPR002885">
    <property type="entry name" value="PPR_rpt"/>
</dbReference>
<name>A0A0B2R080_GLYSO</name>
<dbReference type="PANTHER" id="PTHR47934">
    <property type="entry name" value="PENTATRICOPEPTIDE REPEAT-CONTAINING PROTEIN PET309, MITOCHONDRIAL"/>
    <property type="match status" value="1"/>
</dbReference>
<dbReference type="Proteomes" id="UP000053555">
    <property type="component" value="Unassembled WGS sequence"/>
</dbReference>
<sequence length="435" mass="48785">MKMQGIFREVDSATKKKCGVNAEDCLSNDDSFGADGNGRHAVFNALDTLLKDSLERLKMMRENLCLVKTGLTIGYACESKYAEDTATIRRLCLDGKLEAAVWLQGKMVQKGVVPDVFTHNHIVNGLCKMVFRTRRIWALYLFSTMAYAGILPNWVTCSILVCALCEKGLLMEAKSMPVEILKDDDEKGIPDLVTSSIFMDSYFKNGAIIQALNLWNQMLQNCTKVDVVAYNVLINGFCKSQLINLAYGYACEMFKKGLLPDAFTYNILIGALCKEGKISEACYTIGVMSNMGIMPDQITYQIVIRGFCFDGEIVRAKNLLWCAGCNIGWPDFALQLHNEMVQRGYEPDLITYTELVRGFCIRGKMKEAEELYAKILKSDPEQFSAYGGVMPIWMHVGPGTPEMDPIQLSVFCLLRISALPNHLHALSWTSFYCDF</sequence>
<dbReference type="Pfam" id="PF12854">
    <property type="entry name" value="PPR_1"/>
    <property type="match status" value="2"/>
</dbReference>
<dbReference type="AlphaFoldDB" id="A0A0B2R080"/>
<reference evidence="5" key="1">
    <citation type="submission" date="2014-07" db="EMBL/GenBank/DDBJ databases">
        <title>Identification of a novel salt tolerance gene in wild soybean by whole-genome sequencing.</title>
        <authorList>
            <person name="Lam H.-M."/>
            <person name="Qi X."/>
            <person name="Li M.-W."/>
            <person name="Liu X."/>
            <person name="Xie M."/>
            <person name="Ni M."/>
            <person name="Xu X."/>
        </authorList>
    </citation>
    <scope>NUCLEOTIDE SEQUENCE [LARGE SCALE GENOMIC DNA]</scope>
    <source>
        <tissue evidence="5">Root</tissue>
    </source>
</reference>
<feature type="repeat" description="PPR" evidence="3">
    <location>
        <begin position="348"/>
        <end position="382"/>
    </location>
</feature>
<dbReference type="NCBIfam" id="TIGR00756">
    <property type="entry name" value="PPR"/>
    <property type="match status" value="3"/>
</dbReference>
<keyword evidence="4" id="KW-0472">Membrane</keyword>
<proteinExistence type="inferred from homology"/>
<dbReference type="GO" id="GO:0007005">
    <property type="term" value="P:mitochondrion organization"/>
    <property type="evidence" value="ECO:0007669"/>
    <property type="project" value="TreeGrafter"/>
</dbReference>
<feature type="repeat" description="PPR" evidence="3">
    <location>
        <begin position="261"/>
        <end position="295"/>
    </location>
</feature>
<dbReference type="Gene3D" id="1.25.40.10">
    <property type="entry name" value="Tetratricopeptide repeat domain"/>
    <property type="match status" value="4"/>
</dbReference>
<dbReference type="EMBL" id="KN653373">
    <property type="protein sequence ID" value="KHN27336.1"/>
    <property type="molecule type" value="Genomic_DNA"/>
</dbReference>
<keyword evidence="2" id="KW-0677">Repeat</keyword>
<dbReference type="PANTHER" id="PTHR47934:SF22">
    <property type="entry name" value="OS07G0300200 PROTEIN"/>
    <property type="match status" value="1"/>
</dbReference>
<protein>
    <submittedName>
        <fullName evidence="5">Pentatricopeptide repeat-containing protein</fullName>
    </submittedName>
</protein>
<gene>
    <name evidence="5" type="ORF">glysoja_031944</name>
</gene>
<accession>A0A0B2R080</accession>
<evidence type="ECO:0000256" key="4">
    <source>
        <dbReference type="SAM" id="Phobius"/>
    </source>
</evidence>
<dbReference type="PROSITE" id="PS51375">
    <property type="entry name" value="PPR"/>
    <property type="match status" value="3"/>
</dbReference>
<comment type="similarity">
    <text evidence="1">Belongs to the PPR family. P subfamily.</text>
</comment>
<dbReference type="InterPro" id="IPR051114">
    <property type="entry name" value="Mito_RNA_Proc_CCM1"/>
</dbReference>
<dbReference type="GO" id="GO:0003729">
    <property type="term" value="F:mRNA binding"/>
    <property type="evidence" value="ECO:0007669"/>
    <property type="project" value="TreeGrafter"/>
</dbReference>
<evidence type="ECO:0000313" key="5">
    <source>
        <dbReference type="EMBL" id="KHN27336.1"/>
    </source>
</evidence>
<keyword evidence="4" id="KW-0812">Transmembrane</keyword>
<evidence type="ECO:0000256" key="3">
    <source>
        <dbReference type="PROSITE-ProRule" id="PRU00708"/>
    </source>
</evidence>
<feature type="repeat" description="PPR" evidence="3">
    <location>
        <begin position="226"/>
        <end position="260"/>
    </location>
</feature>
<evidence type="ECO:0000256" key="1">
    <source>
        <dbReference type="ARBA" id="ARBA00007626"/>
    </source>
</evidence>
<evidence type="ECO:0000256" key="2">
    <source>
        <dbReference type="ARBA" id="ARBA00022737"/>
    </source>
</evidence>
<dbReference type="GO" id="GO:0006396">
    <property type="term" value="P:RNA processing"/>
    <property type="evidence" value="ECO:0007669"/>
    <property type="project" value="TreeGrafter"/>
</dbReference>
<feature type="transmembrane region" description="Helical" evidence="4">
    <location>
        <begin position="136"/>
        <end position="155"/>
    </location>
</feature>